<evidence type="ECO:0000256" key="4">
    <source>
        <dbReference type="ARBA" id="ARBA00022475"/>
    </source>
</evidence>
<reference evidence="14" key="1">
    <citation type="journal article" date="2019" name="Int. J. Syst. Evol. Microbiol.">
        <title>The Global Catalogue of Microorganisms (GCM) 10K type strain sequencing project: providing services to taxonomists for standard genome sequencing and annotation.</title>
        <authorList>
            <consortium name="The Broad Institute Genomics Platform"/>
            <consortium name="The Broad Institute Genome Sequencing Center for Infectious Disease"/>
            <person name="Wu L."/>
            <person name="Ma J."/>
        </authorList>
    </citation>
    <scope>NUCLEOTIDE SEQUENCE [LARGE SCALE GENOMIC DNA]</scope>
    <source>
        <strain evidence="14">NBRC 107715</strain>
    </source>
</reference>
<comment type="caution">
    <text evidence="13">The sequence shown here is derived from an EMBL/GenBank/DDBJ whole genome shotgun (WGS) entry which is preliminary data.</text>
</comment>
<dbReference type="Pfam" id="PF07963">
    <property type="entry name" value="N_methyl"/>
    <property type="match status" value="1"/>
</dbReference>
<dbReference type="InterPro" id="IPR013545">
    <property type="entry name" value="T2SS_protein-GspG_C"/>
</dbReference>
<gene>
    <name evidence="13" type="ORF">GCM10007888_63720</name>
</gene>
<evidence type="ECO:0000256" key="3">
    <source>
        <dbReference type="ARBA" id="ARBA00020042"/>
    </source>
</evidence>
<comment type="similarity">
    <text evidence="2">Belongs to the GSP G family.</text>
</comment>
<evidence type="ECO:0000256" key="1">
    <source>
        <dbReference type="ARBA" id="ARBA00004377"/>
    </source>
</evidence>
<feature type="transmembrane region" description="Helical" evidence="11">
    <location>
        <begin position="86"/>
        <end position="107"/>
    </location>
</feature>
<evidence type="ECO:0000256" key="6">
    <source>
        <dbReference type="ARBA" id="ARBA00022519"/>
    </source>
</evidence>
<evidence type="ECO:0000256" key="2">
    <source>
        <dbReference type="ARBA" id="ARBA00009984"/>
    </source>
</evidence>
<organism evidence="13 14">
    <name type="scientific">Methylobacterium oxalidis</name>
    <dbReference type="NCBI Taxonomy" id="944322"/>
    <lineage>
        <taxon>Bacteria</taxon>
        <taxon>Pseudomonadati</taxon>
        <taxon>Pseudomonadota</taxon>
        <taxon>Alphaproteobacteria</taxon>
        <taxon>Hyphomicrobiales</taxon>
        <taxon>Methylobacteriaceae</taxon>
        <taxon>Methylobacterium</taxon>
    </lineage>
</organism>
<dbReference type="RefSeq" id="WP_306424534.1">
    <property type="nucleotide sequence ID" value="NZ_BPQW01000187.1"/>
</dbReference>
<evidence type="ECO:0000313" key="13">
    <source>
        <dbReference type="EMBL" id="GLS67987.1"/>
    </source>
</evidence>
<dbReference type="InterPro" id="IPR000983">
    <property type="entry name" value="Bac_GSPG_pilin"/>
</dbReference>
<feature type="region of interest" description="Disordered" evidence="10">
    <location>
        <begin position="199"/>
        <end position="242"/>
    </location>
</feature>
<evidence type="ECO:0000313" key="14">
    <source>
        <dbReference type="Proteomes" id="UP001156856"/>
    </source>
</evidence>
<keyword evidence="5" id="KW-0488">Methylation</keyword>
<dbReference type="InterPro" id="IPR012902">
    <property type="entry name" value="N_methyl_site"/>
</dbReference>
<dbReference type="NCBIfam" id="TIGR01710">
    <property type="entry name" value="typeII_sec_gspG"/>
    <property type="match status" value="1"/>
</dbReference>
<keyword evidence="9 11" id="KW-0472">Membrane</keyword>
<keyword evidence="6" id="KW-0997">Cell inner membrane</keyword>
<protein>
    <recommendedName>
        <fullName evidence="3">Type II secretion system core protein G</fullName>
    </recommendedName>
</protein>
<dbReference type="InterPro" id="IPR045584">
    <property type="entry name" value="Pilin-like"/>
</dbReference>
<feature type="region of interest" description="Disordered" evidence="10">
    <location>
        <begin position="1"/>
        <end position="76"/>
    </location>
</feature>
<dbReference type="Gene3D" id="3.30.700.10">
    <property type="entry name" value="Glycoprotein, Type 4 Pilin"/>
    <property type="match status" value="1"/>
</dbReference>
<feature type="compositionally biased region" description="Low complexity" evidence="10">
    <location>
        <begin position="11"/>
        <end position="26"/>
    </location>
</feature>
<evidence type="ECO:0000256" key="10">
    <source>
        <dbReference type="SAM" id="MobiDB-lite"/>
    </source>
</evidence>
<name>A0ABQ6DV03_9HYPH</name>
<evidence type="ECO:0000256" key="7">
    <source>
        <dbReference type="ARBA" id="ARBA00022692"/>
    </source>
</evidence>
<evidence type="ECO:0000256" key="9">
    <source>
        <dbReference type="ARBA" id="ARBA00023136"/>
    </source>
</evidence>
<comment type="subcellular location">
    <subcellularLocation>
        <location evidence="1">Cell inner membrane</location>
        <topology evidence="1">Single-pass membrane protein</topology>
    </subcellularLocation>
</comment>
<keyword evidence="4" id="KW-1003">Cell membrane</keyword>
<keyword evidence="14" id="KW-1185">Reference proteome</keyword>
<dbReference type="PRINTS" id="PR00813">
    <property type="entry name" value="BCTERIALGSPG"/>
</dbReference>
<dbReference type="InterPro" id="IPR010054">
    <property type="entry name" value="Type2_sec_GspG"/>
</dbReference>
<dbReference type="EMBL" id="BSPK01000126">
    <property type="protein sequence ID" value="GLS67987.1"/>
    <property type="molecule type" value="Genomic_DNA"/>
</dbReference>
<dbReference type="PROSITE" id="PS00409">
    <property type="entry name" value="PROKAR_NTER_METHYL"/>
    <property type="match status" value="1"/>
</dbReference>
<evidence type="ECO:0000259" key="12">
    <source>
        <dbReference type="Pfam" id="PF08334"/>
    </source>
</evidence>
<evidence type="ECO:0000256" key="5">
    <source>
        <dbReference type="ARBA" id="ARBA00022481"/>
    </source>
</evidence>
<proteinExistence type="inferred from homology"/>
<dbReference type="Pfam" id="PF08334">
    <property type="entry name" value="T2SSG"/>
    <property type="match status" value="1"/>
</dbReference>
<keyword evidence="7 11" id="KW-0812">Transmembrane</keyword>
<accession>A0ABQ6DV03</accession>
<sequence>MTDVTTDLSTALGTAPAGAAGPDQPALVPSPVRERDRVRGATSPDRPQPLTRSAWPPRPLPDGRGEGRAPSSRARRARVRARAREAGFTLVEVIVVLSIMGLIMSLVGPRVLGYLTDAKAKTARIQVETLSSAVELFFIDNGRYPLDSEGLQALVSPPAALSSWNGPYLKGAAVPKDPWGRPYLYASPDRGRSFLITVTGAEGREDPRARPRPGSAPALPGGGRQADLKADRQADLSGRAAE</sequence>
<dbReference type="NCBIfam" id="TIGR02532">
    <property type="entry name" value="IV_pilin_GFxxxE"/>
    <property type="match status" value="1"/>
</dbReference>
<feature type="domain" description="Type II secretion system protein GspG C-terminal" evidence="12">
    <location>
        <begin position="110"/>
        <end position="206"/>
    </location>
</feature>
<evidence type="ECO:0000256" key="11">
    <source>
        <dbReference type="SAM" id="Phobius"/>
    </source>
</evidence>
<dbReference type="Proteomes" id="UP001156856">
    <property type="component" value="Unassembled WGS sequence"/>
</dbReference>
<evidence type="ECO:0000256" key="8">
    <source>
        <dbReference type="ARBA" id="ARBA00022989"/>
    </source>
</evidence>
<dbReference type="SUPFAM" id="SSF54523">
    <property type="entry name" value="Pili subunits"/>
    <property type="match status" value="1"/>
</dbReference>
<keyword evidence="8 11" id="KW-1133">Transmembrane helix</keyword>